<accession>A0A380T882</accession>
<dbReference type="InterPro" id="IPR036388">
    <property type="entry name" value="WH-like_DNA-bd_sf"/>
</dbReference>
<dbReference type="Gene3D" id="1.10.10.10">
    <property type="entry name" value="Winged helix-like DNA-binding domain superfamily/Winged helix DNA-binding domain"/>
    <property type="match status" value="1"/>
</dbReference>
<dbReference type="AlphaFoldDB" id="A0A380T882"/>
<dbReference type="EMBL" id="UIDG01000001">
    <property type="protein sequence ID" value="SUS03291.1"/>
    <property type="molecule type" value="Genomic_DNA"/>
</dbReference>
<sequence length="125" mass="14691">MTEEKLPRVSVLARQQISQHIDRYWMTRLTPPEFKVVRLVFDRTFAWGNWHEEISIRELVRGRRSYTDGTGLSQRTVFRCLQSLKDRAVLLAEARAGCRTTYALALDWNDNEERPIKPIEIDWGG</sequence>
<proteinExistence type="predicted"/>
<evidence type="ECO:0008006" key="2">
    <source>
        <dbReference type="Google" id="ProtNLM"/>
    </source>
</evidence>
<reference evidence="1" key="1">
    <citation type="submission" date="2018-07" db="EMBL/GenBank/DDBJ databases">
        <authorList>
            <person name="Quirk P.G."/>
            <person name="Krulwich T.A."/>
        </authorList>
    </citation>
    <scope>NUCLEOTIDE SEQUENCE</scope>
</reference>
<organism evidence="1">
    <name type="scientific">metagenome</name>
    <dbReference type="NCBI Taxonomy" id="256318"/>
    <lineage>
        <taxon>unclassified sequences</taxon>
        <taxon>metagenomes</taxon>
    </lineage>
</organism>
<protein>
    <recommendedName>
        <fullName evidence="2">Bacteriophage lambda Replication protein O N-terminal domain-containing protein</fullName>
    </recommendedName>
</protein>
<evidence type="ECO:0000313" key="1">
    <source>
        <dbReference type="EMBL" id="SUS03291.1"/>
    </source>
</evidence>
<gene>
    <name evidence="1" type="ORF">DF3PB_10044</name>
</gene>
<name>A0A380T882_9ZZZZ</name>